<dbReference type="PANTHER" id="PTHR33639">
    <property type="entry name" value="THIOL-DISULFIDE OXIDOREDUCTASE DCC"/>
    <property type="match status" value="1"/>
</dbReference>
<dbReference type="InterPro" id="IPR007263">
    <property type="entry name" value="DCC1-like"/>
</dbReference>
<dbReference type="Pfam" id="PF04134">
    <property type="entry name" value="DCC1-like"/>
    <property type="match status" value="1"/>
</dbReference>
<dbReference type="PANTHER" id="PTHR33639:SF2">
    <property type="entry name" value="DUF393 DOMAIN-CONTAINING PROTEIN"/>
    <property type="match status" value="1"/>
</dbReference>
<dbReference type="RefSeq" id="WP_101827015.1">
    <property type="nucleotide sequence ID" value="NZ_PJZH01000053.1"/>
</dbReference>
<name>A0A2N5DSV2_9GAMM</name>
<reference evidence="1 2" key="1">
    <citation type="submission" date="2017-12" db="EMBL/GenBank/DDBJ databases">
        <title>Characterization of six clinical isolates of Enterochimera gen. nov., a novel genus of the Yersiniaciae family and the three species Enterochimera arupensis sp. nov., Enterochimera coloradensis sp. nov, and Enterochimera californica sp. nov.</title>
        <authorList>
            <person name="Rossi A."/>
            <person name="Fisher M."/>
        </authorList>
    </citation>
    <scope>NUCLEOTIDE SEQUENCE [LARGE SCALE GENOMIC DNA]</scope>
    <source>
        <strain evidence="2">2016-Iso4</strain>
    </source>
</reference>
<sequence length="152" mass="17102">MQTRPDSPPHLQPDQQVVLFDGECPLCHRLVRFLLRADRQRVLRLATVQSPAGQDLLRWAGLPTDNFNTIAWIHDRQLQVRSEAFFAILAQLGWPWRMLSILRLFPLGLRDGVYNGVAKNRYRWFGTLPAGSALPGAQEPGRYLSGGQGGGE</sequence>
<dbReference type="OrthoDB" id="9785438at2"/>
<accession>A0A2N5DSV2</accession>
<dbReference type="GO" id="GO:0015035">
    <property type="term" value="F:protein-disulfide reductase activity"/>
    <property type="evidence" value="ECO:0007669"/>
    <property type="project" value="InterPro"/>
</dbReference>
<dbReference type="Proteomes" id="UP000234503">
    <property type="component" value="Unassembled WGS sequence"/>
</dbReference>
<keyword evidence="2" id="KW-1185">Reference proteome</keyword>
<evidence type="ECO:0000313" key="2">
    <source>
        <dbReference type="Proteomes" id="UP000234503"/>
    </source>
</evidence>
<protein>
    <submittedName>
        <fullName evidence="1">Thiol-disulfide oxidoreductase</fullName>
    </submittedName>
</protein>
<evidence type="ECO:0000313" key="1">
    <source>
        <dbReference type="EMBL" id="PLR29294.1"/>
    </source>
</evidence>
<dbReference type="EMBL" id="PJZH01000053">
    <property type="protein sequence ID" value="PLR29294.1"/>
    <property type="molecule type" value="Genomic_DNA"/>
</dbReference>
<organism evidence="1 2">
    <name type="scientific">Chimaeribacter coloradensis</name>
    <dbReference type="NCBI Taxonomy" id="2060068"/>
    <lineage>
        <taxon>Bacteria</taxon>
        <taxon>Pseudomonadati</taxon>
        <taxon>Pseudomonadota</taxon>
        <taxon>Gammaproteobacteria</taxon>
        <taxon>Enterobacterales</taxon>
        <taxon>Yersiniaceae</taxon>
        <taxon>Chimaeribacter</taxon>
    </lineage>
</organism>
<dbReference type="AlphaFoldDB" id="A0A2N5DSV2"/>
<dbReference type="InterPro" id="IPR052927">
    <property type="entry name" value="DCC_oxidoreductase"/>
</dbReference>
<proteinExistence type="predicted"/>
<gene>
    <name evidence="1" type="ORF">CYR32_20955</name>
</gene>
<comment type="caution">
    <text evidence="1">The sequence shown here is derived from an EMBL/GenBank/DDBJ whole genome shotgun (WGS) entry which is preliminary data.</text>
</comment>